<sequence length="194" mass="19200">MAASHPNPPTTESHATPIRWARLSAAVLPGALLAVSGLASPAQAGSLIPAALAGALSITVPTSASLGAAAPGVTISGQLGTIQVSDTRGTQPSWTATVSATNFTTGGGGVGRTVDTTQFSYWSGPATATTGAGTRVPGQLTAAQAQHLIGPRTAFSKTSGTAVNTTSWNPTLIVTIPLSVTAGTYQATITHTVL</sequence>
<evidence type="ECO:0000313" key="2">
    <source>
        <dbReference type="Proteomes" id="UP000198226"/>
    </source>
</evidence>
<dbReference type="Proteomes" id="UP000198226">
    <property type="component" value="Chromosome I"/>
</dbReference>
<gene>
    <name evidence="1" type="ORF">GA0070623_5999</name>
</gene>
<reference evidence="2" key="1">
    <citation type="submission" date="2016-06" db="EMBL/GenBank/DDBJ databases">
        <authorList>
            <person name="Varghese N."/>
            <person name="Submissions Spin"/>
        </authorList>
    </citation>
    <scope>NUCLEOTIDE SEQUENCE [LARGE SCALE GENOMIC DNA]</scope>
    <source>
        <strain evidence="2">DSM 44983</strain>
    </source>
</reference>
<evidence type="ECO:0008006" key="3">
    <source>
        <dbReference type="Google" id="ProtNLM"/>
    </source>
</evidence>
<evidence type="ECO:0000313" key="1">
    <source>
        <dbReference type="EMBL" id="SCG81612.1"/>
    </source>
</evidence>
<organism evidence="1 2">
    <name type="scientific">Micromonospora rifamycinica</name>
    <dbReference type="NCBI Taxonomy" id="291594"/>
    <lineage>
        <taxon>Bacteria</taxon>
        <taxon>Bacillati</taxon>
        <taxon>Actinomycetota</taxon>
        <taxon>Actinomycetes</taxon>
        <taxon>Micromonosporales</taxon>
        <taxon>Micromonosporaceae</taxon>
        <taxon>Micromonospora</taxon>
    </lineage>
</organism>
<keyword evidence="2" id="KW-1185">Reference proteome</keyword>
<name>A0A1C5KFS1_9ACTN</name>
<protein>
    <recommendedName>
        <fullName evidence="3">WxL domain surface cell wall-binding</fullName>
    </recommendedName>
</protein>
<dbReference type="EMBL" id="LT607752">
    <property type="protein sequence ID" value="SCG81612.1"/>
    <property type="molecule type" value="Genomic_DNA"/>
</dbReference>
<accession>A0A1C5KFS1</accession>
<dbReference type="AlphaFoldDB" id="A0A1C5KFS1"/>
<proteinExistence type="predicted"/>